<dbReference type="Gene3D" id="1.10.10.10">
    <property type="entry name" value="Winged helix-like DNA-binding domain superfamily/Winged helix DNA-binding domain"/>
    <property type="match status" value="1"/>
</dbReference>
<reference evidence="5" key="2">
    <citation type="submission" date="2017-12" db="EMBL/GenBank/DDBJ databases">
        <authorList>
            <person name="Hurst M.R.H."/>
        </authorList>
    </citation>
    <scope>NUCLEOTIDE SEQUENCE [LARGE SCALE GENOMIC DNA]</scope>
    <source>
        <strain evidence="5">268A</strain>
    </source>
</reference>
<dbReference type="GO" id="GO:0016787">
    <property type="term" value="F:hydrolase activity"/>
    <property type="evidence" value="ECO:0007669"/>
    <property type="project" value="UniProtKB-KW"/>
</dbReference>
<reference evidence="7" key="3">
    <citation type="submission" date="2017-12" db="EMBL/GenBank/DDBJ databases">
        <authorList>
            <person name="Christensen H."/>
        </authorList>
    </citation>
    <scope>NUCLEOTIDE SEQUENCE [LARGE SCALE GENOMIC DNA]</scope>
    <source>
        <strain evidence="7">268A</strain>
    </source>
</reference>
<evidence type="ECO:0000313" key="3">
    <source>
        <dbReference type="EMBL" id="NME41253.1"/>
    </source>
</evidence>
<reference evidence="4 6" key="1">
    <citation type="submission" date="2016-03" db="EMBL/GenBank/DDBJ databases">
        <title>Sequencing of Lactobacillus Species from Commercial Turkeys.</title>
        <authorList>
            <person name="Johnson T.J."/>
            <person name="Youmans B.P."/>
            <person name="Case K.A."/>
        </authorList>
    </citation>
    <scope>NUCLEOTIDE SEQUENCE [LARGE SCALE GENOMIC DNA]</scope>
    <source>
        <strain evidence="4 6">UMNLA1</strain>
    </source>
</reference>
<evidence type="ECO:0000313" key="8">
    <source>
        <dbReference type="Proteomes" id="UP000563853"/>
    </source>
</evidence>
<accession>A0A226RDM0</accession>
<sequence length="252" mass="28917">MAGVELLERPLINIVNLIWSFDRASEQVYLLLVKRASAPYKNRWALPETFMRTKESADQAALRLVKEKIGLELASFHTEQLATFTNPKRTKKERAISLAYMTFLPEMPTLRAGYGASEVRWFRFGYQAEKYCLVSGQKLFWASQAQTEQAYYDQPLASGQAHLAFDHEWIFQVAATRIKNKLDYQPNILLILGNTFTLKEARSVYAPFLMTTLKQIDNSNFKKTHGHLLKDVGIATAGRPGRPPRLYRLKLE</sequence>
<gene>
    <name evidence="4" type="ORF">AYP69_02925</name>
    <name evidence="5" type="ORF">CYR79_08000</name>
    <name evidence="3" type="ORF">HF863_00430</name>
</gene>
<protein>
    <submittedName>
        <fullName evidence="4">ADP-ribose pyrophosphatase</fullName>
    </submittedName>
    <submittedName>
        <fullName evidence="5">NUDIX domain-containing protein</fullName>
    </submittedName>
    <submittedName>
        <fullName evidence="3">NUDIX hydrolase</fullName>
    </submittedName>
</protein>
<reference evidence="3 8" key="4">
    <citation type="submission" date="2020-04" db="EMBL/GenBank/DDBJ databases">
        <authorList>
            <person name="Hitch T.C.A."/>
            <person name="Wylensek D."/>
            <person name="Clavel T."/>
        </authorList>
    </citation>
    <scope>NUCLEOTIDE SEQUENCE [LARGE SCALE GENOMIC DNA]</scope>
    <source>
        <strain evidence="3 8">WCA-389-WT-5H1</strain>
    </source>
</reference>
<dbReference type="Pfam" id="PF21906">
    <property type="entry name" value="WHD_NrtR"/>
    <property type="match status" value="1"/>
</dbReference>
<dbReference type="Gene3D" id="3.90.79.10">
    <property type="entry name" value="Nucleoside Triphosphate Pyrophosphohydrolase"/>
    <property type="match status" value="1"/>
</dbReference>
<dbReference type="Proteomes" id="UP000563853">
    <property type="component" value="Unassembled WGS sequence"/>
</dbReference>
<organism evidence="4 6">
    <name type="scientific">Ligilactobacillus agilis</name>
    <dbReference type="NCBI Taxonomy" id="1601"/>
    <lineage>
        <taxon>Bacteria</taxon>
        <taxon>Bacillati</taxon>
        <taxon>Bacillota</taxon>
        <taxon>Bacilli</taxon>
        <taxon>Lactobacillales</taxon>
        <taxon>Lactobacillaceae</taxon>
        <taxon>Ligilactobacillus</taxon>
    </lineage>
</organism>
<dbReference type="Pfam" id="PF00293">
    <property type="entry name" value="NUDIX"/>
    <property type="match status" value="1"/>
</dbReference>
<dbReference type="EMBL" id="PKGI01000040">
    <property type="protein sequence ID" value="PLA76091.1"/>
    <property type="molecule type" value="Genomic_DNA"/>
</dbReference>
<feature type="domain" description="NrtR DNA-binding winged helix" evidence="2">
    <location>
        <begin position="191"/>
        <end position="249"/>
    </location>
</feature>
<dbReference type="PANTHER" id="PTHR43736:SF4">
    <property type="entry name" value="SLR1690 PROTEIN"/>
    <property type="match status" value="1"/>
</dbReference>
<dbReference type="InterPro" id="IPR036388">
    <property type="entry name" value="WH-like_DNA-bd_sf"/>
</dbReference>
<evidence type="ECO:0000313" key="4">
    <source>
        <dbReference type="EMBL" id="OXS41313.1"/>
    </source>
</evidence>
<dbReference type="RefSeq" id="WP_089144431.1">
    <property type="nucleotide sequence ID" value="NZ_BLAO01000016.1"/>
</dbReference>
<dbReference type="SUPFAM" id="SSF55811">
    <property type="entry name" value="Nudix"/>
    <property type="match status" value="1"/>
</dbReference>
<feature type="domain" description="Nudix hydrolase" evidence="1">
    <location>
        <begin position="26"/>
        <end position="124"/>
    </location>
</feature>
<comment type="caution">
    <text evidence="4">The sequence shown here is derived from an EMBL/GenBank/DDBJ whole genome shotgun (WGS) entry which is preliminary data.</text>
</comment>
<dbReference type="EMBL" id="LUGO01000032">
    <property type="protein sequence ID" value="OXS41313.1"/>
    <property type="molecule type" value="Genomic_DNA"/>
</dbReference>
<keyword evidence="3" id="KW-0378">Hydrolase</keyword>
<dbReference type="Proteomes" id="UP000234579">
    <property type="component" value="Unassembled WGS sequence"/>
</dbReference>
<evidence type="ECO:0000259" key="1">
    <source>
        <dbReference type="Pfam" id="PF00293"/>
    </source>
</evidence>
<evidence type="ECO:0000313" key="7">
    <source>
        <dbReference type="Proteomes" id="UP000234579"/>
    </source>
</evidence>
<dbReference type="EMBL" id="JABAFP010000001">
    <property type="protein sequence ID" value="NME41253.1"/>
    <property type="molecule type" value="Genomic_DNA"/>
</dbReference>
<dbReference type="Proteomes" id="UP000215261">
    <property type="component" value="Unassembled WGS sequence"/>
</dbReference>
<dbReference type="InterPro" id="IPR015797">
    <property type="entry name" value="NUDIX_hydrolase-like_dom_sf"/>
</dbReference>
<dbReference type="InterPro" id="IPR000086">
    <property type="entry name" value="NUDIX_hydrolase_dom"/>
</dbReference>
<dbReference type="PANTHER" id="PTHR43736">
    <property type="entry name" value="ADP-RIBOSE PYROPHOSPHATASE"/>
    <property type="match status" value="1"/>
</dbReference>
<evidence type="ECO:0000313" key="6">
    <source>
        <dbReference type="Proteomes" id="UP000215261"/>
    </source>
</evidence>
<dbReference type="InterPro" id="IPR036390">
    <property type="entry name" value="WH_DNA-bd_sf"/>
</dbReference>
<dbReference type="CDD" id="cd18873">
    <property type="entry name" value="NUDIX_NadM_like"/>
    <property type="match status" value="1"/>
</dbReference>
<dbReference type="SUPFAM" id="SSF46785">
    <property type="entry name" value="Winged helix' DNA-binding domain"/>
    <property type="match status" value="1"/>
</dbReference>
<evidence type="ECO:0000313" key="5">
    <source>
        <dbReference type="EMBL" id="PLA76091.1"/>
    </source>
</evidence>
<name>A0A226RDM0_9LACO</name>
<evidence type="ECO:0000259" key="2">
    <source>
        <dbReference type="Pfam" id="PF21906"/>
    </source>
</evidence>
<dbReference type="InterPro" id="IPR054105">
    <property type="entry name" value="WHD_NrtR"/>
</dbReference>
<dbReference type="AlphaFoldDB" id="A0A226RDM0"/>
<proteinExistence type="predicted"/>